<accession>A0A410WZH2</accession>
<feature type="chain" id="PRO_5038620165" evidence="1">
    <location>
        <begin position="32"/>
        <end position="478"/>
    </location>
</feature>
<protein>
    <submittedName>
        <fullName evidence="2 3">Erythromycin esterase</fullName>
    </submittedName>
</protein>
<dbReference type="CDD" id="cd14728">
    <property type="entry name" value="Ere-like"/>
    <property type="match status" value="1"/>
</dbReference>
<name>A0A410WZH2_9BACL</name>
<dbReference type="Gene3D" id="3.40.1660.10">
    <property type="entry name" value="EreA-like (biosynthetic domain)"/>
    <property type="match status" value="2"/>
</dbReference>
<feature type="signal peptide" evidence="1">
    <location>
        <begin position="1"/>
        <end position="31"/>
    </location>
</feature>
<reference evidence="2 5" key="2">
    <citation type="submission" date="2022-05" db="EMBL/GenBank/DDBJ databases">
        <title>Genome Sequencing of Bee-Associated Microbes.</title>
        <authorList>
            <person name="Dunlap C."/>
        </authorList>
    </citation>
    <scope>NUCLEOTIDE SEQUENCE [LARGE SCALE GENOMIC DNA]</scope>
    <source>
        <strain evidence="2 5">NRRL B-23120</strain>
    </source>
</reference>
<evidence type="ECO:0000313" key="4">
    <source>
        <dbReference type="Proteomes" id="UP000288943"/>
    </source>
</evidence>
<organism evidence="3 4">
    <name type="scientific">Paenibacillus chitinolyticus</name>
    <dbReference type="NCBI Taxonomy" id="79263"/>
    <lineage>
        <taxon>Bacteria</taxon>
        <taxon>Bacillati</taxon>
        <taxon>Bacillota</taxon>
        <taxon>Bacilli</taxon>
        <taxon>Bacillales</taxon>
        <taxon>Paenibacillaceae</taxon>
        <taxon>Paenibacillus</taxon>
    </lineage>
</organism>
<dbReference type="EMBL" id="JAMDMJ010000015">
    <property type="protein sequence ID" value="MCY9596880.1"/>
    <property type="molecule type" value="Genomic_DNA"/>
</dbReference>
<dbReference type="GeneID" id="95377069"/>
<dbReference type="GO" id="GO:0046677">
    <property type="term" value="P:response to antibiotic"/>
    <property type="evidence" value="ECO:0007669"/>
    <property type="project" value="InterPro"/>
</dbReference>
<dbReference type="Pfam" id="PF05139">
    <property type="entry name" value="Erythro_esteras"/>
    <property type="match status" value="1"/>
</dbReference>
<dbReference type="SUPFAM" id="SSF159501">
    <property type="entry name" value="EreA/ChaN-like"/>
    <property type="match status" value="1"/>
</dbReference>
<gene>
    <name evidence="2" type="ORF">M5X16_13960</name>
    <name evidence="3" type="ORF">PC41400_19945</name>
</gene>
<dbReference type="RefSeq" id="WP_042227152.1">
    <property type="nucleotide sequence ID" value="NZ_CP026520.1"/>
</dbReference>
<evidence type="ECO:0000313" key="5">
    <source>
        <dbReference type="Proteomes" id="UP001527202"/>
    </source>
</evidence>
<dbReference type="KEGG" id="pchi:PC41400_19945"/>
<dbReference type="AlphaFoldDB" id="A0A410WZH2"/>
<evidence type="ECO:0000313" key="3">
    <source>
        <dbReference type="EMBL" id="QAV19804.1"/>
    </source>
</evidence>
<dbReference type="Proteomes" id="UP001527202">
    <property type="component" value="Unassembled WGS sequence"/>
</dbReference>
<proteinExistence type="predicted"/>
<reference evidence="3 4" key="1">
    <citation type="submission" date="2018-01" db="EMBL/GenBank/DDBJ databases">
        <title>The whole genome sequencing and assembly of Paenibacillus chitinolyticus KCCM 41400 strain.</title>
        <authorList>
            <person name="Kim J.-Y."/>
            <person name="Park M.-K."/>
            <person name="Lee Y.-J."/>
            <person name="Yi H."/>
            <person name="Bahn Y.-S."/>
            <person name="Kim J.F."/>
            <person name="Lee D.-W."/>
        </authorList>
    </citation>
    <scope>NUCLEOTIDE SEQUENCE [LARGE SCALE GENOMIC DNA]</scope>
    <source>
        <strain evidence="3 4">KCCM 41400</strain>
    </source>
</reference>
<sequence length="478" mass="54178">MYSHHLKLKTVKTTIALTIAAVCAFPAAGMAAADTAGDSKPPAVSTTEQYGRNWANWIQSHAYALDRIQPETSVKGVIEKDRFKDLEFLKPLLIDKKLVYLGENTHGAAEYSSSKVRLIQYLHQELGYDVIAFESGLGNASAALAKSADSTPEQMMKEAIFGVWWSKETLPLFDYIKQTLATDKPLILSGFDMQIQSPYSEFVRDWIGSRDAKLAGTFADAEQELGDWSFSEDEAGYAKVKPRLLETYESMKTFVKENADKLKADYPRNPHLIEMTQRVLDDRIEVIRTYTEANIRSNIALKKNDISPFRETVRMRDEMMANNLTWLAEQIYPDKKIIVWGHNVHIRKKNSAVLNSGYTGLSLMGESMPARLKRQSYVIGLYTYQGEAANNMGQSYPIVKPERGSLEDILKQHGHPYTFVDIKYRKDKPGTSWMFEPRLSLDWGLMQESFIPRDQFDGLLLIDTVHAPSYMRGKPGSQ</sequence>
<evidence type="ECO:0000256" key="1">
    <source>
        <dbReference type="SAM" id="SignalP"/>
    </source>
</evidence>
<dbReference type="InterPro" id="IPR007815">
    <property type="entry name" value="Emycin_Estase"/>
</dbReference>
<dbReference type="PANTHER" id="PTHR31299:SF0">
    <property type="entry name" value="ESTERASE, PUTATIVE (AFU_ORTHOLOGUE AFUA_1G05850)-RELATED"/>
    <property type="match status" value="1"/>
</dbReference>
<keyword evidence="1" id="KW-0732">Signal</keyword>
<dbReference type="Proteomes" id="UP000288943">
    <property type="component" value="Chromosome"/>
</dbReference>
<dbReference type="InterPro" id="IPR052036">
    <property type="entry name" value="Hydrolase/PRTase-associated"/>
</dbReference>
<dbReference type="OrthoDB" id="9810066at2"/>
<evidence type="ECO:0000313" key="2">
    <source>
        <dbReference type="EMBL" id="MCY9596880.1"/>
    </source>
</evidence>
<keyword evidence="5" id="KW-1185">Reference proteome</keyword>
<dbReference type="EMBL" id="CP026520">
    <property type="protein sequence ID" value="QAV19804.1"/>
    <property type="molecule type" value="Genomic_DNA"/>
</dbReference>
<dbReference type="PANTHER" id="PTHR31299">
    <property type="entry name" value="ESTERASE, PUTATIVE (AFU_ORTHOLOGUE AFUA_1G05850)-RELATED"/>
    <property type="match status" value="1"/>
</dbReference>